<dbReference type="GO" id="GO:0030246">
    <property type="term" value="F:carbohydrate binding"/>
    <property type="evidence" value="ECO:0007669"/>
    <property type="project" value="InterPro"/>
</dbReference>
<gene>
    <name evidence="3" type="ORF">SAMN04488136_111102</name>
</gene>
<keyword evidence="3" id="KW-0378">Hydrolase</keyword>
<dbReference type="OrthoDB" id="9809583at2"/>
<dbReference type="Gene3D" id="3.20.20.80">
    <property type="entry name" value="Glycosidases"/>
    <property type="match status" value="1"/>
</dbReference>
<proteinExistence type="predicted"/>
<dbReference type="PANTHER" id="PTHR34154">
    <property type="entry name" value="ALKALI-SENSITIVE LINKAGE PROTEIN 1"/>
    <property type="match status" value="1"/>
</dbReference>
<dbReference type="SUPFAM" id="SSF49785">
    <property type="entry name" value="Galactose-binding domain-like"/>
    <property type="match status" value="1"/>
</dbReference>
<dbReference type="InterPro" id="IPR017853">
    <property type="entry name" value="GH"/>
</dbReference>
<dbReference type="PANTHER" id="PTHR34154:SF3">
    <property type="entry name" value="ALKALI-SENSITIVE LINKAGE PROTEIN 1"/>
    <property type="match status" value="1"/>
</dbReference>
<keyword evidence="4" id="KW-1185">Reference proteome</keyword>
<dbReference type="InterPro" id="IPR008979">
    <property type="entry name" value="Galactose-bd-like_sf"/>
</dbReference>
<feature type="chain" id="PRO_5011466640" evidence="1">
    <location>
        <begin position="26"/>
        <end position="420"/>
    </location>
</feature>
<dbReference type="GO" id="GO:0016787">
    <property type="term" value="F:hydrolase activity"/>
    <property type="evidence" value="ECO:0007669"/>
    <property type="project" value="UniProtKB-KW"/>
</dbReference>
<dbReference type="InterPro" id="IPR053183">
    <property type="entry name" value="ASL1"/>
</dbReference>
<protein>
    <submittedName>
        <fullName evidence="3">Glycosyl hydrolase catalytic core</fullName>
    </submittedName>
</protein>
<feature type="domain" description="CBM6" evidence="2">
    <location>
        <begin position="297"/>
        <end position="419"/>
    </location>
</feature>
<dbReference type="Pfam" id="PF11790">
    <property type="entry name" value="Glyco_hydro_cc"/>
    <property type="match status" value="1"/>
</dbReference>
<evidence type="ECO:0000256" key="1">
    <source>
        <dbReference type="SAM" id="SignalP"/>
    </source>
</evidence>
<dbReference type="EMBL" id="FNDD01000011">
    <property type="protein sequence ID" value="SDH23773.1"/>
    <property type="molecule type" value="Genomic_DNA"/>
</dbReference>
<dbReference type="SUPFAM" id="SSF51445">
    <property type="entry name" value="(Trans)glycosidases"/>
    <property type="match status" value="1"/>
</dbReference>
<evidence type="ECO:0000313" key="3">
    <source>
        <dbReference type="EMBL" id="SDH23773.1"/>
    </source>
</evidence>
<sequence length="420" mass="47526">MKRRPLTLKAIGLLTCLSFTFVAKAETTQISAKRGLGYSLTQTDDVSLMKNHIAWWYNWTETPNTNVAYSTEQNAVEYVPMAWGSDFDQSAMRSYLAAHNEIKYILAFNEPNFADQANLTPQEAADNWYKIEAIADEFNLKIVAPAMNYSPGDVDIPDTDNDGSPFEYLDAFFAACTDCRVDYLAVHAYMGNVSSVESYLNQFYERYQLPVWLTEFNLSTGNSDETLEDQMDFLAELTRWFEAQDYIYRYAWFIGRTDDGADSYPYVDILDDVGQWSKLGALYSGIPSQDYYQPIPARIEAEHALAITGFHHRATSANEEPVVQLFSNQDDEQNGTMTFQLYSSSDTTYNWTLNYASASDSTISLQIDDNSAQTITLPSTYNIYVWSQIDSALSIPSGNHTLTISVLSGKPGFDWMQFSQ</sequence>
<dbReference type="GO" id="GO:0071966">
    <property type="term" value="P:fungal-type cell wall polysaccharide metabolic process"/>
    <property type="evidence" value="ECO:0007669"/>
    <property type="project" value="TreeGrafter"/>
</dbReference>
<dbReference type="AlphaFoldDB" id="A0A1G8ASE3"/>
<evidence type="ECO:0000313" key="4">
    <source>
        <dbReference type="Proteomes" id="UP000198854"/>
    </source>
</evidence>
<name>A0A1G8ASE3_9VIBR</name>
<dbReference type="InterPro" id="IPR041342">
    <property type="entry name" value="CBM35"/>
</dbReference>
<dbReference type="STRING" id="861298.SAMN04488136_111102"/>
<organism evidence="3 4">
    <name type="scientific">Vibrio xiamenensis</name>
    <dbReference type="NCBI Taxonomy" id="861298"/>
    <lineage>
        <taxon>Bacteria</taxon>
        <taxon>Pseudomonadati</taxon>
        <taxon>Pseudomonadota</taxon>
        <taxon>Gammaproteobacteria</taxon>
        <taxon>Vibrionales</taxon>
        <taxon>Vibrionaceae</taxon>
        <taxon>Vibrio</taxon>
    </lineage>
</organism>
<dbReference type="RefSeq" id="WP_093273518.1">
    <property type="nucleotide sequence ID" value="NZ_FNDD01000011.1"/>
</dbReference>
<accession>A0A1G8ASE3</accession>
<dbReference type="PROSITE" id="PS51175">
    <property type="entry name" value="CBM6"/>
    <property type="match status" value="1"/>
</dbReference>
<dbReference type="Proteomes" id="UP000198854">
    <property type="component" value="Unassembled WGS sequence"/>
</dbReference>
<dbReference type="Pfam" id="PF18099">
    <property type="entry name" value="CBM_35_2"/>
    <property type="match status" value="1"/>
</dbReference>
<dbReference type="InterPro" id="IPR005084">
    <property type="entry name" value="CBM6"/>
</dbReference>
<dbReference type="Gene3D" id="2.60.120.260">
    <property type="entry name" value="Galactose-binding domain-like"/>
    <property type="match status" value="1"/>
</dbReference>
<reference evidence="3 4" key="1">
    <citation type="submission" date="2016-10" db="EMBL/GenBank/DDBJ databases">
        <authorList>
            <person name="de Groot N.N."/>
        </authorList>
    </citation>
    <scope>NUCLEOTIDE SEQUENCE [LARGE SCALE GENOMIC DNA]</scope>
    <source>
        <strain evidence="3 4">CGMCC 1.10228</strain>
    </source>
</reference>
<dbReference type="InterPro" id="IPR024655">
    <property type="entry name" value="Asl1_glyco_hydro_catalytic"/>
</dbReference>
<feature type="signal peptide" evidence="1">
    <location>
        <begin position="1"/>
        <end position="25"/>
    </location>
</feature>
<evidence type="ECO:0000259" key="2">
    <source>
        <dbReference type="PROSITE" id="PS51175"/>
    </source>
</evidence>
<keyword evidence="1" id="KW-0732">Signal</keyword>